<keyword evidence="2 4" id="KW-0274">FAD</keyword>
<name>M8DE41_9BACL</name>
<dbReference type="GO" id="GO:0016627">
    <property type="term" value="F:oxidoreductase activity, acting on the CH-CH group of donors"/>
    <property type="evidence" value="ECO:0007669"/>
    <property type="project" value="InterPro"/>
</dbReference>
<organism evidence="7 8">
    <name type="scientific">Brevibacillus borstelensis AK1</name>
    <dbReference type="NCBI Taxonomy" id="1300222"/>
    <lineage>
        <taxon>Bacteria</taxon>
        <taxon>Bacillati</taxon>
        <taxon>Bacillota</taxon>
        <taxon>Bacilli</taxon>
        <taxon>Bacillales</taxon>
        <taxon>Paenibacillaceae</taxon>
        <taxon>Brevibacillus</taxon>
    </lineage>
</organism>
<gene>
    <name evidence="7" type="ORF">I532_15436</name>
</gene>
<accession>M8DE41</accession>
<proteinExistence type="predicted"/>
<evidence type="ECO:0000256" key="4">
    <source>
        <dbReference type="PIRSR" id="PIRSR000331-2"/>
    </source>
</evidence>
<dbReference type="InterPro" id="IPR009100">
    <property type="entry name" value="AcylCoA_DH/oxidase_NM_dom_sf"/>
</dbReference>
<dbReference type="InterPro" id="IPR024674">
    <property type="entry name" value="HpaB/PvcC/4-BUDH_N"/>
</dbReference>
<feature type="binding site" evidence="4">
    <location>
        <begin position="455"/>
        <end position="458"/>
    </location>
    <ligand>
        <name>FAD</name>
        <dbReference type="ChEBI" id="CHEBI:57692"/>
    </ligand>
</feature>
<keyword evidence="3" id="KW-0560">Oxidoreductase</keyword>
<dbReference type="SUPFAM" id="SSF47203">
    <property type="entry name" value="Acyl-CoA dehydrogenase C-terminal domain-like"/>
    <property type="match status" value="1"/>
</dbReference>
<dbReference type="InterPro" id="IPR036250">
    <property type="entry name" value="AcylCo_DH-like_C"/>
</dbReference>
<dbReference type="Gene3D" id="2.40.110.10">
    <property type="entry name" value="Butyryl-CoA Dehydrogenase, subunit A, domain 2"/>
    <property type="match status" value="1"/>
</dbReference>
<dbReference type="InterPro" id="IPR046373">
    <property type="entry name" value="Acyl-CoA_Oxase/DH_mid-dom_sf"/>
</dbReference>
<dbReference type="Proteomes" id="UP000012081">
    <property type="component" value="Unassembled WGS sequence"/>
</dbReference>
<dbReference type="Pfam" id="PF11794">
    <property type="entry name" value="HpaB_N"/>
    <property type="match status" value="1"/>
</dbReference>
<evidence type="ECO:0000259" key="6">
    <source>
        <dbReference type="Pfam" id="PF11794"/>
    </source>
</evidence>
<dbReference type="InterPro" id="IPR004925">
    <property type="entry name" value="HpaB/PvcC/4-BUDH"/>
</dbReference>
<dbReference type="Gene3D" id="1.10.3140.10">
    <property type="entry name" value="4-hydroxybutyryl-coa dehydratase, domain 1"/>
    <property type="match status" value="1"/>
</dbReference>
<dbReference type="PATRIC" id="fig|1300222.3.peg.3230"/>
<sequence length="502" mass="56884">MGIRSGAEYIKGLQSRQPEIWLQGRRVTSVYDEAVFKQPILEIAKLYDMQHDPEYQDKITHICEETGERVNNAFLPVKSAEDLEARRNLYEAYAKATFGLMGRTPDFLNIVLTSLYSNASFLEKYNRQWAENVKSYYRYIRDNDLFLTHAIINPQNDRSKTSHEQQDMFTHLGAVRETPEGLIVRGAKMLATLAPITDEVIIYSFPGFKPGDERYALAFAIPIDTPGLRILCREPMQDGKRSVYDHPLASRFEESDAVLVFHDVLVPWDRVFLYNNVEAANGLYPKTGIAQQPAHQTGVRGLIKLQFATEVAVRLADSIGVDVYLNVQNDLGELIQSVECIRALLRTAERECDVLPSGEMMPGWVPLETIRGLLPKMYPRAIEVLQIIGAGGLLMSPTDADMVHPELAEDMEKYYAGRAGISGSERVRLFKLAWDLCGEAFGQRLLQYERYYTGDPIRKRAIFYNNYKRERSFSLVDDALSVFEGKKTAESVLPVKRASGAD</sequence>
<dbReference type="EMBL" id="APBN01000006">
    <property type="protein sequence ID" value="EMT51748.1"/>
    <property type="molecule type" value="Genomic_DNA"/>
</dbReference>
<feature type="binding site" evidence="4">
    <location>
        <begin position="155"/>
        <end position="158"/>
    </location>
    <ligand>
        <name>FAD</name>
        <dbReference type="ChEBI" id="CHEBI:57692"/>
    </ligand>
</feature>
<dbReference type="OrthoDB" id="9785230at2"/>
<reference evidence="7 8" key="1">
    <citation type="submission" date="2013-03" db="EMBL/GenBank/DDBJ databases">
        <title>Assembly of a new bacterial strain Brevibacillus borstelensis AK1.</title>
        <authorList>
            <person name="Rajan I."/>
            <person name="PoliReddy D."/>
            <person name="Sugumar T."/>
            <person name="Rathinam K."/>
            <person name="Alqarawi S."/>
            <person name="Khalil A.B."/>
            <person name="Sivakumar N."/>
        </authorList>
    </citation>
    <scope>NUCLEOTIDE SEQUENCE [LARGE SCALE GENOMIC DNA]</scope>
    <source>
        <strain evidence="7 8">AK1</strain>
    </source>
</reference>
<feature type="binding site" evidence="4">
    <location>
        <begin position="149"/>
        <end position="151"/>
    </location>
    <ligand>
        <name>FAD</name>
        <dbReference type="ChEBI" id="CHEBI:57692"/>
    </ligand>
</feature>
<dbReference type="Pfam" id="PF03241">
    <property type="entry name" value="HpaB"/>
    <property type="match status" value="1"/>
</dbReference>
<feature type="domain" description="HpaB/PvcC/4-BUDH N-terminal" evidence="6">
    <location>
        <begin position="6"/>
        <end position="273"/>
    </location>
</feature>
<dbReference type="STRING" id="1300222.I532_15436"/>
<dbReference type="InterPro" id="IPR024719">
    <property type="entry name" value="HpaB/PvcC/4-BUDH_C"/>
</dbReference>
<dbReference type="SUPFAM" id="SSF56645">
    <property type="entry name" value="Acyl-CoA dehydrogenase NM domain-like"/>
    <property type="match status" value="1"/>
</dbReference>
<dbReference type="PANTHER" id="PTHR36117:SF3">
    <property type="entry name" value="4-HYDROXYPHENYLACETATE 3-MONOOXYGENASE-RELATED"/>
    <property type="match status" value="1"/>
</dbReference>
<dbReference type="RefSeq" id="WP_003389322.1">
    <property type="nucleotide sequence ID" value="NZ_APBN01000006.1"/>
</dbReference>
<evidence type="ECO:0000256" key="1">
    <source>
        <dbReference type="ARBA" id="ARBA00022630"/>
    </source>
</evidence>
<evidence type="ECO:0000259" key="5">
    <source>
        <dbReference type="Pfam" id="PF03241"/>
    </source>
</evidence>
<evidence type="ECO:0000256" key="2">
    <source>
        <dbReference type="ARBA" id="ARBA00022827"/>
    </source>
</evidence>
<dbReference type="Gene3D" id="1.20.140.10">
    <property type="entry name" value="Butyryl-CoA Dehydrogenase, subunit A, domain 3"/>
    <property type="match status" value="1"/>
</dbReference>
<comment type="caution">
    <text evidence="7">The sequence shown here is derived from an EMBL/GenBank/DDBJ whole genome shotgun (WGS) entry which is preliminary data.</text>
</comment>
<evidence type="ECO:0000313" key="8">
    <source>
        <dbReference type="Proteomes" id="UP000012081"/>
    </source>
</evidence>
<feature type="binding site" evidence="4">
    <location>
        <position position="192"/>
    </location>
    <ligand>
        <name>FAD</name>
        <dbReference type="ChEBI" id="CHEBI:57692"/>
    </ligand>
</feature>
<dbReference type="PIRSF" id="PIRSF000331">
    <property type="entry name" value="HpaA_HpaB"/>
    <property type="match status" value="1"/>
</dbReference>
<protein>
    <submittedName>
        <fullName evidence="7">4-hydroxyphenylacetate-3-hydroxylase</fullName>
    </submittedName>
</protein>
<keyword evidence="1" id="KW-0285">Flavoprotein</keyword>
<feature type="domain" description="HpaB/PvcC/4-BUDH C-terminal" evidence="5">
    <location>
        <begin position="280"/>
        <end position="480"/>
    </location>
</feature>
<keyword evidence="8" id="KW-1185">Reference proteome</keyword>
<evidence type="ECO:0000313" key="7">
    <source>
        <dbReference type="EMBL" id="EMT51748.1"/>
    </source>
</evidence>
<dbReference type="AlphaFoldDB" id="M8DE41"/>
<dbReference type="PANTHER" id="PTHR36117">
    <property type="entry name" value="4-HYDROXYPHENYLACETATE 3-MONOOXYGENASE-RELATED"/>
    <property type="match status" value="1"/>
</dbReference>
<evidence type="ECO:0000256" key="3">
    <source>
        <dbReference type="ARBA" id="ARBA00023002"/>
    </source>
</evidence>